<evidence type="ECO:0000313" key="1">
    <source>
        <dbReference type="EMBL" id="PWJ12215.1"/>
    </source>
</evidence>
<dbReference type="InterPro" id="IPR029058">
    <property type="entry name" value="AB_hydrolase_fold"/>
</dbReference>
<sequence length="179" mass="20159">MRILNLHGFMGKSDNRTYSALCKLMPKEDIVSPSLDFMNERPQELLAKLAKKIEDEHINIVIGQSLGGFYALPLAVSFGIPCILTNPCFFPAETGVIVNSELSRVILEEYKKNSDISFYSKAYILISDNDTIIPGNFEKCKAITPNIRQVEGTHSNIKNLKEELFEILKNLNEYEGKGE</sequence>
<protein>
    <recommendedName>
        <fullName evidence="3">Esterase</fullName>
    </recommendedName>
</protein>
<accession>A0A315Y191</accession>
<dbReference type="InterPro" id="IPR008886">
    <property type="entry name" value="UPF0227/Esterase_YqiA"/>
</dbReference>
<dbReference type="SUPFAM" id="SSF53474">
    <property type="entry name" value="alpha/beta-Hydrolases"/>
    <property type="match status" value="1"/>
</dbReference>
<evidence type="ECO:0000313" key="2">
    <source>
        <dbReference type="Proteomes" id="UP000245720"/>
    </source>
</evidence>
<dbReference type="STRING" id="1265.SAMN02910280_1196"/>
<dbReference type="Proteomes" id="UP000245720">
    <property type="component" value="Unassembled WGS sequence"/>
</dbReference>
<dbReference type="RefSeq" id="WP_181380291.1">
    <property type="nucleotide sequence ID" value="NZ_QGDI01000007.1"/>
</dbReference>
<dbReference type="Gene3D" id="3.40.50.1820">
    <property type="entry name" value="alpha/beta hydrolase"/>
    <property type="match status" value="1"/>
</dbReference>
<name>A0A315Y191_RUMFL</name>
<dbReference type="EMBL" id="QGDI01000007">
    <property type="protein sequence ID" value="PWJ12215.1"/>
    <property type="molecule type" value="Genomic_DNA"/>
</dbReference>
<proteinExistence type="predicted"/>
<comment type="caution">
    <text evidence="1">The sequence shown here is derived from an EMBL/GenBank/DDBJ whole genome shotgun (WGS) entry which is preliminary data.</text>
</comment>
<evidence type="ECO:0008006" key="3">
    <source>
        <dbReference type="Google" id="ProtNLM"/>
    </source>
</evidence>
<gene>
    <name evidence="1" type="ORF">IE37_01905</name>
</gene>
<organism evidence="1 2">
    <name type="scientific">Ruminococcus flavefaciens</name>
    <dbReference type="NCBI Taxonomy" id="1265"/>
    <lineage>
        <taxon>Bacteria</taxon>
        <taxon>Bacillati</taxon>
        <taxon>Bacillota</taxon>
        <taxon>Clostridia</taxon>
        <taxon>Eubacteriales</taxon>
        <taxon>Oscillospiraceae</taxon>
        <taxon>Ruminococcus</taxon>
    </lineage>
</organism>
<reference evidence="1 2" key="1">
    <citation type="submission" date="2018-05" db="EMBL/GenBank/DDBJ databases">
        <title>The Hungate 1000. A catalogue of reference genomes from the rumen microbiome.</title>
        <authorList>
            <person name="Kelly W."/>
        </authorList>
    </citation>
    <scope>NUCLEOTIDE SEQUENCE [LARGE SCALE GENOMIC DNA]</scope>
    <source>
        <strain evidence="1 2">SAb67</strain>
    </source>
</reference>
<dbReference type="AlphaFoldDB" id="A0A315Y191"/>
<dbReference type="Pfam" id="PF05728">
    <property type="entry name" value="UPF0227"/>
    <property type="match status" value="1"/>
</dbReference>